<sequence length="177" mass="19645">MSRKISLNARLAHDAAASSEVEVVLIQFTHPETEQIVRLSTDPTERLSLDPLSYGTRSDWLGADPGDDDEAFLFVLLSVILPDDEEMAPPVARFVLEGIDNRLVEVLRSTQKRADVSMAVVLASSPSVIEMEWHHFRMVSAEGNGDAITLSITREPITAEPWPAGRMTRERFPGQHP</sequence>
<dbReference type="AlphaFoldDB" id="G4RDB8"/>
<evidence type="ECO:0000313" key="1">
    <source>
        <dbReference type="EMBL" id="AEQ50744.1"/>
    </source>
</evidence>
<protein>
    <recommendedName>
        <fullName evidence="3">DUF1833 domain-containing protein</fullName>
    </recommendedName>
</protein>
<name>G4RDB8_PELHB</name>
<dbReference type="KEGG" id="phl:KKY_705"/>
<organism evidence="1 2">
    <name type="scientific">Pelagibacterium halotolerans (strain DSM 22347 / JCM 15775 / CGMCC 1.7692 / B2)</name>
    <dbReference type="NCBI Taxonomy" id="1082931"/>
    <lineage>
        <taxon>Bacteria</taxon>
        <taxon>Pseudomonadati</taxon>
        <taxon>Pseudomonadota</taxon>
        <taxon>Alphaproteobacteria</taxon>
        <taxon>Hyphomicrobiales</taxon>
        <taxon>Devosiaceae</taxon>
        <taxon>Pelagibacterium</taxon>
    </lineage>
</organism>
<dbReference type="Proteomes" id="UP000008850">
    <property type="component" value="Chromosome"/>
</dbReference>
<dbReference type="STRING" id="1082931.KKY_705"/>
<dbReference type="eggNOG" id="ENOG5031Q6W">
    <property type="taxonomic scope" value="Bacteria"/>
</dbReference>
<keyword evidence="2" id="KW-1185">Reference proteome</keyword>
<reference evidence="1 2" key="1">
    <citation type="journal article" date="2012" name="J. Bacteriol.">
        <title>Complete genome sequence of Pelagibacterium halotolerans B2T.</title>
        <authorList>
            <person name="Huo Y.Y."/>
            <person name="Cheng H."/>
            <person name="Han X.F."/>
            <person name="Jiang X.W."/>
            <person name="Sun C."/>
            <person name="Zhang X.Q."/>
            <person name="Zhu X.F."/>
            <person name="Liu Y.F."/>
            <person name="Li P.F."/>
            <person name="Ni P.X."/>
            <person name="Wu M."/>
        </authorList>
    </citation>
    <scope>NUCLEOTIDE SEQUENCE [LARGE SCALE GENOMIC DNA]</scope>
    <source>
        <strain evidence="2">DSM 22347 / JCM 15775 / CGMCC 1.7692 / B2</strain>
    </source>
</reference>
<dbReference type="PATRIC" id="fig|1082931.4.peg.700"/>
<dbReference type="EMBL" id="CP003075">
    <property type="protein sequence ID" value="AEQ50744.1"/>
    <property type="molecule type" value="Genomic_DNA"/>
</dbReference>
<evidence type="ECO:0008006" key="3">
    <source>
        <dbReference type="Google" id="ProtNLM"/>
    </source>
</evidence>
<accession>G4RDB8</accession>
<gene>
    <name evidence="1" type="ordered locus">KKY_705</name>
</gene>
<dbReference type="HOGENOM" id="CLU_134441_0_0_5"/>
<proteinExistence type="predicted"/>
<evidence type="ECO:0000313" key="2">
    <source>
        <dbReference type="Proteomes" id="UP000008850"/>
    </source>
</evidence>
<dbReference type="RefSeq" id="WP_014129893.1">
    <property type="nucleotide sequence ID" value="NC_016078.1"/>
</dbReference>